<dbReference type="InterPro" id="IPR024659">
    <property type="entry name" value="Phage_coat_Gp5"/>
</dbReference>
<dbReference type="EMBL" id="UOEW01000214">
    <property type="protein sequence ID" value="VAW38945.1"/>
    <property type="molecule type" value="Genomic_DNA"/>
</dbReference>
<sequence length="412" mass="43841">MADSFNKEEVILFEKVLEKFDSDNTVVQQAGKFTQPGSEMQRRGDTVWRPTPQISTVVTGLDITGNIGSITGMSVPASLSTIANVPFDLDALTLRDPLQMERKAESASQALSAYLNRAIADNVSNTGSLFVKKVGALTGYDDVALCETIMIENDIADTGKTFVFNARDYNAVASNLASRTLQPRSEKAYSDSSIGPVAGFNTYRTSYQKTLDVGGAGTTIAGAGQRHVPTSTSVAATGEEQNVDNRFMDINVTAGANLNVNDAFTIAGVNSVSHINKNDTGQLKTFRVTAINANVATITPPIIVAGATDAETDYANCSASPANLAAITVLNTVARPTNVFFDNRSIEVFGGNLAFPDDGLTVMRQSTDSGIEIIFAKQANVITGVITYRLTMFFGVTNLNPEMNGVLLANQT</sequence>
<dbReference type="AlphaFoldDB" id="A0A3B0V5V2"/>
<gene>
    <name evidence="1" type="ORF">MNBD_GAMMA01-1333</name>
</gene>
<proteinExistence type="predicted"/>
<dbReference type="Gene3D" id="2.40.30.240">
    <property type="match status" value="1"/>
</dbReference>
<reference evidence="1" key="1">
    <citation type="submission" date="2018-06" db="EMBL/GenBank/DDBJ databases">
        <authorList>
            <person name="Zhirakovskaya E."/>
        </authorList>
    </citation>
    <scope>NUCLEOTIDE SEQUENCE</scope>
</reference>
<protein>
    <submittedName>
        <fullName evidence="1">Uncharacterized protein</fullName>
    </submittedName>
</protein>
<name>A0A3B0V5V2_9ZZZZ</name>
<dbReference type="Pfam" id="PF11651">
    <property type="entry name" value="P22_CoatProtein"/>
    <property type="match status" value="1"/>
</dbReference>
<evidence type="ECO:0000313" key="1">
    <source>
        <dbReference type="EMBL" id="VAW38945.1"/>
    </source>
</evidence>
<accession>A0A3B0V5V2</accession>
<organism evidence="1">
    <name type="scientific">hydrothermal vent metagenome</name>
    <dbReference type="NCBI Taxonomy" id="652676"/>
    <lineage>
        <taxon>unclassified sequences</taxon>
        <taxon>metagenomes</taxon>
        <taxon>ecological metagenomes</taxon>
    </lineage>
</organism>